<gene>
    <name evidence="8" type="ORF">E4031_00095</name>
    <name evidence="7" type="ORF">E4Z98_05780</name>
</gene>
<keyword evidence="9" id="KW-1185">Reference proteome</keyword>
<dbReference type="EMBL" id="CP038865">
    <property type="protein sequence ID" value="QCA28851.1"/>
    <property type="molecule type" value="Genomic_DNA"/>
</dbReference>
<organism evidence="8 10">
    <name type="scientific">Vagococcus xieshaowenii</name>
    <dbReference type="NCBI Taxonomy" id="2562451"/>
    <lineage>
        <taxon>Bacteria</taxon>
        <taxon>Bacillati</taxon>
        <taxon>Bacillota</taxon>
        <taxon>Bacilli</taxon>
        <taxon>Lactobacillales</taxon>
        <taxon>Enterococcaceae</taxon>
        <taxon>Vagococcus</taxon>
    </lineage>
</organism>
<dbReference type="Pfam" id="PF01554">
    <property type="entry name" value="MatE"/>
    <property type="match status" value="2"/>
</dbReference>
<feature type="transmembrane region" description="Helical" evidence="6">
    <location>
        <begin position="96"/>
        <end position="116"/>
    </location>
</feature>
<dbReference type="Proteomes" id="UP000297725">
    <property type="component" value="Unassembled WGS sequence"/>
</dbReference>
<dbReference type="EMBL" id="SRHU01000001">
    <property type="protein sequence ID" value="TFZ43442.1"/>
    <property type="molecule type" value="Genomic_DNA"/>
</dbReference>
<evidence type="ECO:0000313" key="7">
    <source>
        <dbReference type="EMBL" id="QCA28851.1"/>
    </source>
</evidence>
<evidence type="ECO:0000256" key="2">
    <source>
        <dbReference type="ARBA" id="ARBA00010199"/>
    </source>
</evidence>
<feature type="transmembrane region" description="Helical" evidence="6">
    <location>
        <begin position="322"/>
        <end position="345"/>
    </location>
</feature>
<dbReference type="AlphaFoldDB" id="A0AAJ5EHC6"/>
<feature type="transmembrane region" description="Helical" evidence="6">
    <location>
        <begin position="290"/>
        <end position="310"/>
    </location>
</feature>
<sequence>MNKIRGYFTGEGVTSSEIFTILLPVMIDQFFLVSFNFINTAMISSSGQEAISAVNMIGSLNIFLVQIFSAIGLGGTVLIAQTFGKKEFKKLGKLSAGVIHSTFIVGSIIMLLFLIFHQFILGLLFGTADDLVMHNARIYFIGILCSYPAHSIIEGINGSLRGIGKTKESLKNSLIMNTLYLASNFVFVIVLHQGISGLIISLLLSRYLTLGVAGMNLYRQSHQFNLTKQDILSIQPKEDKVIIQTAIPFAAEYMFFNGGKIIMQIMIVSLGTSYIAANAISVSWIQMAEIIPSALSTALVPIIGQAVGRGSIHDIKKLTKTFVLTGMGSFVLIHLVMLPLFPFAMKLFNAPSELIPLIFRIYINTLIMHVLFWSPSFILPSSLRAIGDGVFTTKVSLLTMWLFRVGVGYVVGIKLGYGLIGLFVIMTLEWGIRSIVFMWRFKTGRWQKNIN</sequence>
<evidence type="ECO:0000256" key="4">
    <source>
        <dbReference type="ARBA" id="ARBA00022448"/>
    </source>
</evidence>
<feature type="transmembrane region" description="Helical" evidence="6">
    <location>
        <begin position="174"/>
        <end position="192"/>
    </location>
</feature>
<evidence type="ECO:0000313" key="9">
    <source>
        <dbReference type="Proteomes" id="UP000296883"/>
    </source>
</evidence>
<dbReference type="InterPro" id="IPR002528">
    <property type="entry name" value="MATE_fam"/>
</dbReference>
<dbReference type="PANTHER" id="PTHR43298">
    <property type="entry name" value="MULTIDRUG RESISTANCE PROTEIN NORM-RELATED"/>
    <property type="match status" value="1"/>
</dbReference>
<keyword evidence="6" id="KW-1133">Transmembrane helix</keyword>
<evidence type="ECO:0000256" key="6">
    <source>
        <dbReference type="SAM" id="Phobius"/>
    </source>
</evidence>
<dbReference type="Proteomes" id="UP000296883">
    <property type="component" value="Chromosome"/>
</dbReference>
<dbReference type="GO" id="GO:0005886">
    <property type="term" value="C:plasma membrane"/>
    <property type="evidence" value="ECO:0007669"/>
    <property type="project" value="TreeGrafter"/>
</dbReference>
<dbReference type="RefSeq" id="WP_135253315.1">
    <property type="nucleotide sequence ID" value="NZ_CP038865.1"/>
</dbReference>
<feature type="transmembrane region" description="Helical" evidence="6">
    <location>
        <begin position="21"/>
        <end position="43"/>
    </location>
</feature>
<feature type="transmembrane region" description="Helical" evidence="6">
    <location>
        <begin position="357"/>
        <end position="379"/>
    </location>
</feature>
<keyword evidence="4" id="KW-0813">Transport</keyword>
<dbReference type="InterPro" id="IPR050222">
    <property type="entry name" value="MATE_MdtK"/>
</dbReference>
<feature type="transmembrane region" description="Helical" evidence="6">
    <location>
        <begin position="136"/>
        <end position="153"/>
    </location>
</feature>
<reference evidence="8 10" key="1">
    <citation type="submission" date="2019-03" db="EMBL/GenBank/DDBJ databases">
        <title>Vagococcus sp. was isolated fron gut of Carduelis flavirostris.</title>
        <authorList>
            <person name="Ge Y."/>
        </authorList>
    </citation>
    <scope>NUCLEOTIDE SEQUENCE [LARGE SCALE GENOMIC DNA]</scope>
    <source>
        <strain evidence="8 10">CF-210</strain>
    </source>
</reference>
<reference evidence="7 9" key="2">
    <citation type="journal article" date="2020" name="Int. J. Syst. Evol. Microbiol.">
        <title>Vagococcus xieshaowenii sp. nov., isolated from snow finch (Montifringilla taczanowskii) cloacal content.</title>
        <authorList>
            <person name="Ge Y."/>
            <person name="Yang J."/>
            <person name="Lai X.H."/>
            <person name="Zhang G."/>
            <person name="Jin D."/>
            <person name="Lu S."/>
            <person name="Wang B."/>
            <person name="Huang Y."/>
            <person name="Huang Y."/>
            <person name="Ren Z."/>
            <person name="Zhang X."/>
            <person name="Xu J."/>
        </authorList>
    </citation>
    <scope>NUCLEOTIDE SEQUENCE [LARGE SCALE GENOMIC DNA]</scope>
    <source>
        <strain evidence="7">Personal::cf-49</strain>
        <strain evidence="9">personal::cf-49</strain>
    </source>
</reference>
<dbReference type="GO" id="GO:0015297">
    <property type="term" value="F:antiporter activity"/>
    <property type="evidence" value="ECO:0007669"/>
    <property type="project" value="InterPro"/>
</dbReference>
<keyword evidence="6" id="KW-0472">Membrane</keyword>
<keyword evidence="6" id="KW-0812">Transmembrane</keyword>
<protein>
    <recommendedName>
        <fullName evidence="3">Probable multidrug resistance protein NorM</fullName>
    </recommendedName>
    <alternativeName>
        <fullName evidence="5">Multidrug-efflux transporter</fullName>
    </alternativeName>
</protein>
<evidence type="ECO:0000313" key="10">
    <source>
        <dbReference type="Proteomes" id="UP000297725"/>
    </source>
</evidence>
<feature type="transmembrane region" description="Helical" evidence="6">
    <location>
        <begin position="417"/>
        <end position="439"/>
    </location>
</feature>
<evidence type="ECO:0000313" key="8">
    <source>
        <dbReference type="EMBL" id="TFZ43442.1"/>
    </source>
</evidence>
<evidence type="ECO:0000256" key="5">
    <source>
        <dbReference type="ARBA" id="ARBA00031636"/>
    </source>
</evidence>
<comment type="function">
    <text evidence="1">Multidrug efflux pump.</text>
</comment>
<feature type="transmembrane region" description="Helical" evidence="6">
    <location>
        <begin position="63"/>
        <end position="84"/>
    </location>
</feature>
<proteinExistence type="inferred from homology"/>
<dbReference type="PANTHER" id="PTHR43298:SF2">
    <property type="entry name" value="FMN_FAD EXPORTER YEEO-RELATED"/>
    <property type="match status" value="1"/>
</dbReference>
<name>A0AAJ5EHC6_9ENTE</name>
<evidence type="ECO:0000256" key="3">
    <source>
        <dbReference type="ARBA" id="ARBA00020268"/>
    </source>
</evidence>
<feature type="transmembrane region" description="Helical" evidence="6">
    <location>
        <begin position="261"/>
        <end position="284"/>
    </location>
</feature>
<accession>A0AAJ5EHC6</accession>
<comment type="similarity">
    <text evidence="2">Belongs to the multi antimicrobial extrusion (MATE) (TC 2.A.66.1) family.</text>
</comment>
<dbReference type="GO" id="GO:0042910">
    <property type="term" value="F:xenobiotic transmembrane transporter activity"/>
    <property type="evidence" value="ECO:0007669"/>
    <property type="project" value="InterPro"/>
</dbReference>
<evidence type="ECO:0000256" key="1">
    <source>
        <dbReference type="ARBA" id="ARBA00003408"/>
    </source>
</evidence>